<dbReference type="Pfam" id="PF18495">
    <property type="entry name" value="VbhA"/>
    <property type="match status" value="1"/>
</dbReference>
<evidence type="ECO:0000313" key="3">
    <source>
        <dbReference type="Proteomes" id="UP000431401"/>
    </source>
</evidence>
<dbReference type="Proteomes" id="UP000431401">
    <property type="component" value="Unassembled WGS sequence"/>
</dbReference>
<dbReference type="EMBL" id="WEGI01000015">
    <property type="protein sequence ID" value="MQY30888.1"/>
    <property type="molecule type" value="Genomic_DNA"/>
</dbReference>
<feature type="domain" description="Antitoxin VbhA" evidence="1">
    <location>
        <begin position="75"/>
        <end position="121"/>
    </location>
</feature>
<comment type="caution">
    <text evidence="2">The sequence shown here is derived from an EMBL/GenBank/DDBJ whole genome shotgun (WGS) entry which is preliminary data.</text>
</comment>
<dbReference type="AlphaFoldDB" id="A0A7K0DZA2"/>
<keyword evidence="3" id="KW-1185">Reference proteome</keyword>
<reference evidence="2 3" key="1">
    <citation type="submission" date="2019-10" db="EMBL/GenBank/DDBJ databases">
        <title>Nocardia macrotermitis sp. nov. and Nocardia aurantia sp. nov., isolated from the gut of fungus growing-termite Macrotermes natalensis.</title>
        <authorList>
            <person name="Benndorf R."/>
            <person name="Schwitalla J."/>
            <person name="Martin K."/>
            <person name="De Beer W."/>
            <person name="Kaster A.-K."/>
            <person name="Vollmers J."/>
            <person name="Poulsen M."/>
            <person name="Beemelmanns C."/>
        </authorList>
    </citation>
    <scope>NUCLEOTIDE SEQUENCE [LARGE SCALE GENOMIC DNA]</scope>
    <source>
        <strain evidence="2 3">RB56</strain>
    </source>
</reference>
<evidence type="ECO:0000259" key="1">
    <source>
        <dbReference type="Pfam" id="PF18495"/>
    </source>
</evidence>
<dbReference type="InterPro" id="IPR043038">
    <property type="entry name" value="VbhA_sf"/>
</dbReference>
<dbReference type="InterPro" id="IPR033788">
    <property type="entry name" value="VbhA-like"/>
</dbReference>
<accession>A0A7K0DZA2</accession>
<sequence length="125" mass="14102">MTPPLLIHPLAEVREQLSQVVSEFRAEGATAQPVVFGAHRKAEAVLLSYQAYREGYEAFQSLRRECDELLEQLSRYRAFAAALASVRAEGLEPPPDLIAQGERLVAGELTVDEAYEEALRRYRRQ</sequence>
<protein>
    <recommendedName>
        <fullName evidence="1">Antitoxin VbhA domain-containing protein</fullName>
    </recommendedName>
</protein>
<dbReference type="InterPro" id="IPR041535">
    <property type="entry name" value="VbhA"/>
</dbReference>
<gene>
    <name evidence="2" type="ORF">NRB56_64920</name>
</gene>
<dbReference type="Gene3D" id="1.10.8.1050">
    <property type="entry name" value="Antitoxin VbhA-like"/>
    <property type="match status" value="1"/>
</dbReference>
<name>A0A7K0DZA2_9NOCA</name>
<proteinExistence type="predicted"/>
<evidence type="ECO:0000313" key="2">
    <source>
        <dbReference type="EMBL" id="MQY30888.1"/>
    </source>
</evidence>
<dbReference type="CDD" id="cd11586">
    <property type="entry name" value="VbhA_like"/>
    <property type="match status" value="1"/>
</dbReference>
<organism evidence="2 3">
    <name type="scientific">Nocardia aurantia</name>
    <dbReference type="NCBI Taxonomy" id="2585199"/>
    <lineage>
        <taxon>Bacteria</taxon>
        <taxon>Bacillati</taxon>
        <taxon>Actinomycetota</taxon>
        <taxon>Actinomycetes</taxon>
        <taxon>Mycobacteriales</taxon>
        <taxon>Nocardiaceae</taxon>
        <taxon>Nocardia</taxon>
    </lineage>
</organism>